<comment type="similarity">
    <text evidence="1 5">Belongs to the DNA mismatch repair MutL/HexB family.</text>
</comment>
<dbReference type="InterPro" id="IPR020568">
    <property type="entry name" value="Ribosomal_Su5_D2-typ_SF"/>
</dbReference>
<dbReference type="SMART" id="SM01340">
    <property type="entry name" value="DNA_mis_repair"/>
    <property type="match status" value="1"/>
</dbReference>
<dbReference type="AlphaFoldDB" id="A0A411WG53"/>
<feature type="region of interest" description="Disordered" evidence="6">
    <location>
        <begin position="420"/>
        <end position="448"/>
    </location>
</feature>
<dbReference type="Proteomes" id="UP000293154">
    <property type="component" value="Chromosome"/>
</dbReference>
<dbReference type="InterPro" id="IPR042120">
    <property type="entry name" value="MutL_C_dimsub"/>
</dbReference>
<sequence length="663" mass="73437">MPIQVLPPQLANQIAAGEVVERPASVVKELVENSLDAGATRIDIDIEKGGAKLIRIRDNGCGINKDELALALARHATSKIATLDDLEAIISLGFRGEALASISSVSRLTLTSRTAEQNEAWQAYAEGRDMDVTLKPAAHPVGTTLEVLDLFYNTPARRKFLRTEKTEFTHIDEVIRRIALARFDVSINLQHNGKMIRQYRAIKENEPRERRLGSICGTQFLQHALAISWQHGDLKIDGWVVDPVGARTLTDMQYCYVNGRMMRDRLLNHAIRQAYQTQLAEDQSPAYVLYLEIDPHQVDVNVHPAKHEVRFHQSRLVHDFIYQAVVTVLQQSGAPALPLSDNSADDVNWQPENRASAGENRFNRPADSNNSPNEARRSAGDKSSSGQGSGNSPAPYTPGATRSPTLVARENELYRRLLQTDANSDDNLSDTSSDSAKPSLFPEKSAPLPDVATTLKMPQFTSRSQPTSPIPASMLDKGAAHSFGRVLSVWQPCHAIVERGTVLALLSLPIAEHYLRQTQLLLSSEPLKPQPLLIPLALTLGDKEKLGMTNHKALLNHFGIDLSIERNRLQVHGVPLPLRQQNLQQLLPALLRYLGENEAVDKQMLTHWLASKLTSENTQWTQAHAIQLLADLERLCPELIANPPANMLQPINLQLALEALQGE</sequence>
<keyword evidence="10" id="KW-1185">Reference proteome</keyword>
<feature type="compositionally biased region" description="Polar residues" evidence="6">
    <location>
        <begin position="381"/>
        <end position="404"/>
    </location>
</feature>
<keyword evidence="9" id="KW-0378">Hydrolase</keyword>
<comment type="function">
    <text evidence="5">This protein is involved in the repair of mismatches in DNA. It is required for dam-dependent methyl-directed DNA mismatch repair. May act as a 'molecular matchmaker', a protein that promotes the formation of a stable complex between two or more DNA-binding proteins in an ATP-dependent manner without itself being part of a final effector complex.</text>
</comment>
<dbReference type="GO" id="GO:0030983">
    <property type="term" value="F:mismatched DNA binding"/>
    <property type="evidence" value="ECO:0007669"/>
    <property type="project" value="InterPro"/>
</dbReference>
<feature type="region of interest" description="Disordered" evidence="6">
    <location>
        <begin position="337"/>
        <end position="404"/>
    </location>
</feature>
<dbReference type="RefSeq" id="WP_130590212.1">
    <property type="nucleotide sequence ID" value="NZ_CP034752.1"/>
</dbReference>
<dbReference type="HAMAP" id="MF_00149">
    <property type="entry name" value="DNA_mis_repair"/>
    <property type="match status" value="1"/>
</dbReference>
<dbReference type="PANTHER" id="PTHR10073">
    <property type="entry name" value="DNA MISMATCH REPAIR PROTEIN MLH, PMS, MUTL"/>
    <property type="match status" value="1"/>
</dbReference>
<evidence type="ECO:0000256" key="2">
    <source>
        <dbReference type="ARBA" id="ARBA00021975"/>
    </source>
</evidence>
<dbReference type="GO" id="GO:0140664">
    <property type="term" value="F:ATP-dependent DNA damage sensor activity"/>
    <property type="evidence" value="ECO:0007669"/>
    <property type="project" value="InterPro"/>
</dbReference>
<dbReference type="EMBL" id="CP034752">
    <property type="protein sequence ID" value="QBH95215.1"/>
    <property type="molecule type" value="Genomic_DNA"/>
</dbReference>
<dbReference type="GO" id="GO:0005524">
    <property type="term" value="F:ATP binding"/>
    <property type="evidence" value="ECO:0007669"/>
    <property type="project" value="InterPro"/>
</dbReference>
<proteinExistence type="inferred from homology"/>
<dbReference type="GO" id="GO:0016887">
    <property type="term" value="F:ATP hydrolysis activity"/>
    <property type="evidence" value="ECO:0007669"/>
    <property type="project" value="InterPro"/>
</dbReference>
<dbReference type="Pfam" id="PF01119">
    <property type="entry name" value="DNA_mis_repair"/>
    <property type="match status" value="1"/>
</dbReference>
<reference evidence="9 10" key="1">
    <citation type="submission" date="2019-03" db="EMBL/GenBank/DDBJ databases">
        <title>Pragia sp. nov. isolated from the gut tract of Carduelis flavirostris.</title>
        <authorList>
            <person name="Ge Y."/>
        </authorList>
    </citation>
    <scope>NUCLEOTIDE SEQUENCE [LARGE SCALE GENOMIC DNA]</scope>
    <source>
        <strain evidence="9 10">CF-458</strain>
    </source>
</reference>
<dbReference type="CDD" id="cd03482">
    <property type="entry name" value="MutL_Trans_MutL"/>
    <property type="match status" value="1"/>
</dbReference>
<feature type="domain" description="DNA mismatch repair protein S5" evidence="8">
    <location>
        <begin position="212"/>
        <end position="330"/>
    </location>
</feature>
<evidence type="ECO:0000313" key="10">
    <source>
        <dbReference type="Proteomes" id="UP000293154"/>
    </source>
</evidence>
<dbReference type="PANTHER" id="PTHR10073:SF12">
    <property type="entry name" value="DNA MISMATCH REPAIR PROTEIN MLH1"/>
    <property type="match status" value="1"/>
</dbReference>
<dbReference type="InterPro" id="IPR014762">
    <property type="entry name" value="DNA_mismatch_repair_CS"/>
</dbReference>
<evidence type="ECO:0000259" key="7">
    <source>
        <dbReference type="SMART" id="SM00853"/>
    </source>
</evidence>
<keyword evidence="9" id="KW-0540">Nuclease</keyword>
<dbReference type="InterPro" id="IPR014790">
    <property type="entry name" value="MutL_C"/>
</dbReference>
<dbReference type="Pfam" id="PF08676">
    <property type="entry name" value="MutL_C"/>
    <property type="match status" value="1"/>
</dbReference>
<evidence type="ECO:0000256" key="1">
    <source>
        <dbReference type="ARBA" id="ARBA00006082"/>
    </source>
</evidence>
<dbReference type="NCBIfam" id="TIGR00585">
    <property type="entry name" value="mutl"/>
    <property type="match status" value="1"/>
</dbReference>
<dbReference type="InterPro" id="IPR020667">
    <property type="entry name" value="DNA_mismatch_repair_MutL"/>
</dbReference>
<dbReference type="SUPFAM" id="SSF54211">
    <property type="entry name" value="Ribosomal protein S5 domain 2-like"/>
    <property type="match status" value="1"/>
</dbReference>
<dbReference type="CDD" id="cd16926">
    <property type="entry name" value="HATPase_MutL-MLH-PMS-like"/>
    <property type="match status" value="1"/>
</dbReference>
<dbReference type="InterPro" id="IPR014721">
    <property type="entry name" value="Ribsml_uS5_D2-typ_fold_subgr"/>
</dbReference>
<dbReference type="Gene3D" id="3.30.1370.100">
    <property type="entry name" value="MutL, C-terminal domain, regulatory subdomain"/>
    <property type="match status" value="1"/>
</dbReference>
<organism evidence="9 10">
    <name type="scientific">Limnobaculum zhutongyuii</name>
    <dbReference type="NCBI Taxonomy" id="2498113"/>
    <lineage>
        <taxon>Bacteria</taxon>
        <taxon>Pseudomonadati</taxon>
        <taxon>Pseudomonadota</taxon>
        <taxon>Gammaproteobacteria</taxon>
        <taxon>Enterobacterales</taxon>
        <taxon>Budviciaceae</taxon>
        <taxon>Limnobaculum</taxon>
    </lineage>
</organism>
<dbReference type="InterPro" id="IPR013507">
    <property type="entry name" value="DNA_mismatch_S5_2-like"/>
</dbReference>
<evidence type="ECO:0000256" key="4">
    <source>
        <dbReference type="ARBA" id="ARBA00023204"/>
    </source>
</evidence>
<keyword evidence="3 5" id="KW-0227">DNA damage</keyword>
<dbReference type="GO" id="GO:0006298">
    <property type="term" value="P:mismatch repair"/>
    <property type="evidence" value="ECO:0007669"/>
    <property type="project" value="UniProtKB-UniRule"/>
</dbReference>
<dbReference type="GO" id="GO:0032300">
    <property type="term" value="C:mismatch repair complex"/>
    <property type="evidence" value="ECO:0007669"/>
    <property type="project" value="InterPro"/>
</dbReference>
<dbReference type="Pfam" id="PF13589">
    <property type="entry name" value="HATPase_c_3"/>
    <property type="match status" value="1"/>
</dbReference>
<gene>
    <name evidence="5 9" type="primary">mutL</name>
    <name evidence="9" type="ORF">EKN56_01620</name>
</gene>
<dbReference type="NCBIfam" id="NF000948">
    <property type="entry name" value="PRK00095.1-1"/>
    <property type="match status" value="1"/>
</dbReference>
<dbReference type="InterPro" id="IPR036890">
    <property type="entry name" value="HATPase_C_sf"/>
</dbReference>
<dbReference type="FunFam" id="3.30.565.10:FF:000003">
    <property type="entry name" value="DNA mismatch repair endonuclease MutL"/>
    <property type="match status" value="1"/>
</dbReference>
<dbReference type="FunFam" id="3.30.230.10:FF:000013">
    <property type="entry name" value="DNA mismatch repair endonuclease MutL"/>
    <property type="match status" value="1"/>
</dbReference>
<keyword evidence="4 5" id="KW-0234">DNA repair</keyword>
<evidence type="ECO:0000256" key="5">
    <source>
        <dbReference type="HAMAP-Rule" id="MF_00149"/>
    </source>
</evidence>
<dbReference type="Gene3D" id="3.30.1540.20">
    <property type="entry name" value="MutL, C-terminal domain, dimerisation subdomain"/>
    <property type="match status" value="1"/>
</dbReference>
<dbReference type="Gene3D" id="3.30.230.10">
    <property type="match status" value="1"/>
</dbReference>
<dbReference type="PROSITE" id="PS00058">
    <property type="entry name" value="DNA_MISMATCH_REPAIR_1"/>
    <property type="match status" value="1"/>
</dbReference>
<evidence type="ECO:0000313" key="9">
    <source>
        <dbReference type="EMBL" id="QBH95215.1"/>
    </source>
</evidence>
<evidence type="ECO:0000256" key="6">
    <source>
        <dbReference type="SAM" id="MobiDB-lite"/>
    </source>
</evidence>
<dbReference type="InterPro" id="IPR002099">
    <property type="entry name" value="MutL/Mlh/PMS"/>
</dbReference>
<protein>
    <recommendedName>
        <fullName evidence="2 5">DNA mismatch repair protein MutL</fullName>
    </recommendedName>
</protein>
<dbReference type="InterPro" id="IPR037198">
    <property type="entry name" value="MutL_C_sf"/>
</dbReference>
<dbReference type="InterPro" id="IPR042121">
    <property type="entry name" value="MutL_C_regsub"/>
</dbReference>
<dbReference type="SUPFAM" id="SSF55874">
    <property type="entry name" value="ATPase domain of HSP90 chaperone/DNA topoisomerase II/histidine kinase"/>
    <property type="match status" value="1"/>
</dbReference>
<dbReference type="InterPro" id="IPR038973">
    <property type="entry name" value="MutL/Mlh/Pms-like"/>
</dbReference>
<evidence type="ECO:0000256" key="3">
    <source>
        <dbReference type="ARBA" id="ARBA00022763"/>
    </source>
</evidence>
<dbReference type="Gene3D" id="3.30.565.10">
    <property type="entry name" value="Histidine kinase-like ATPase, C-terminal domain"/>
    <property type="match status" value="1"/>
</dbReference>
<dbReference type="GO" id="GO:0004519">
    <property type="term" value="F:endonuclease activity"/>
    <property type="evidence" value="ECO:0007669"/>
    <property type="project" value="UniProtKB-KW"/>
</dbReference>
<name>A0A411WG53_9GAMM</name>
<keyword evidence="9" id="KW-0255">Endonuclease</keyword>
<feature type="domain" description="MutL C-terminal dimerisation" evidence="7">
    <location>
        <begin position="486"/>
        <end position="621"/>
    </location>
</feature>
<dbReference type="SMART" id="SM00853">
    <property type="entry name" value="MutL_C"/>
    <property type="match status" value="1"/>
</dbReference>
<dbReference type="OrthoDB" id="9763467at2"/>
<evidence type="ECO:0000259" key="8">
    <source>
        <dbReference type="SMART" id="SM01340"/>
    </source>
</evidence>
<dbReference type="SUPFAM" id="SSF118116">
    <property type="entry name" value="DNA mismatch repair protein MutL"/>
    <property type="match status" value="1"/>
</dbReference>
<accession>A0A411WG53</accession>
<dbReference type="KEGG" id="prag:EKN56_01620"/>